<comment type="caution">
    <text evidence="3">The sequence shown here is derived from an EMBL/GenBank/DDBJ whole genome shotgun (WGS) entry which is preliminary data.</text>
</comment>
<evidence type="ECO:0000313" key="4">
    <source>
        <dbReference type="Proteomes" id="UP001501126"/>
    </source>
</evidence>
<dbReference type="Pfam" id="PF13649">
    <property type="entry name" value="Methyltransf_25"/>
    <property type="match status" value="1"/>
</dbReference>
<dbReference type="Gene3D" id="3.40.50.150">
    <property type="entry name" value="Vaccinia Virus protein VP39"/>
    <property type="match status" value="1"/>
</dbReference>
<name>A0ABP3Y5X4_9FLAO</name>
<dbReference type="GO" id="GO:0032259">
    <property type="term" value="P:methylation"/>
    <property type="evidence" value="ECO:0007669"/>
    <property type="project" value="UniProtKB-KW"/>
</dbReference>
<dbReference type="CDD" id="cd02440">
    <property type="entry name" value="AdoMet_MTases"/>
    <property type="match status" value="1"/>
</dbReference>
<dbReference type="InterPro" id="IPR029063">
    <property type="entry name" value="SAM-dependent_MTases_sf"/>
</dbReference>
<evidence type="ECO:0000256" key="1">
    <source>
        <dbReference type="ARBA" id="ARBA00022679"/>
    </source>
</evidence>
<dbReference type="InterPro" id="IPR041698">
    <property type="entry name" value="Methyltransf_25"/>
</dbReference>
<dbReference type="RefSeq" id="WP_343785967.1">
    <property type="nucleotide sequence ID" value="NZ_BAAAFH010000007.1"/>
</dbReference>
<sequence>MKEFWDKRYEEEGFAYGTEPNVFLREELNRLDLTQGKALFVAEGEGRNAVYAAERGFEVTAFDISSSGKEKALQLAKQKGALLTYYVGDIFSLAPQPESFDLAVLIFAHFPSEVRKKIHIKTAESIKPGGYILVEGFSKNNLALRAENPQIGGPDSIHLLYNTDEIREDFPDFEILHLAEETVELNEGKYHKGTAKVIRFIGRKRH</sequence>
<dbReference type="PANTHER" id="PTHR43861">
    <property type="entry name" value="TRANS-ACONITATE 2-METHYLTRANSFERASE-RELATED"/>
    <property type="match status" value="1"/>
</dbReference>
<keyword evidence="1" id="KW-0808">Transferase</keyword>
<keyword evidence="4" id="KW-1185">Reference proteome</keyword>
<evidence type="ECO:0000259" key="2">
    <source>
        <dbReference type="Pfam" id="PF13649"/>
    </source>
</evidence>
<dbReference type="PANTHER" id="PTHR43861:SF3">
    <property type="entry name" value="PUTATIVE (AFU_ORTHOLOGUE AFUA_2G14390)-RELATED"/>
    <property type="match status" value="1"/>
</dbReference>
<evidence type="ECO:0000313" key="3">
    <source>
        <dbReference type="EMBL" id="GAA0874982.1"/>
    </source>
</evidence>
<proteinExistence type="predicted"/>
<reference evidence="4" key="1">
    <citation type="journal article" date="2019" name="Int. J. Syst. Evol. Microbiol.">
        <title>The Global Catalogue of Microorganisms (GCM) 10K type strain sequencing project: providing services to taxonomists for standard genome sequencing and annotation.</title>
        <authorList>
            <consortium name="The Broad Institute Genomics Platform"/>
            <consortium name="The Broad Institute Genome Sequencing Center for Infectious Disease"/>
            <person name="Wu L."/>
            <person name="Ma J."/>
        </authorList>
    </citation>
    <scope>NUCLEOTIDE SEQUENCE [LARGE SCALE GENOMIC DNA]</scope>
    <source>
        <strain evidence="4">JCM 16083</strain>
    </source>
</reference>
<dbReference type="EMBL" id="BAAAFH010000007">
    <property type="protein sequence ID" value="GAA0874982.1"/>
    <property type="molecule type" value="Genomic_DNA"/>
</dbReference>
<dbReference type="SUPFAM" id="SSF53335">
    <property type="entry name" value="S-adenosyl-L-methionine-dependent methyltransferases"/>
    <property type="match status" value="1"/>
</dbReference>
<gene>
    <name evidence="3" type="ORF">GCM10009118_13900</name>
</gene>
<feature type="domain" description="Methyltransferase" evidence="2">
    <location>
        <begin position="41"/>
        <end position="130"/>
    </location>
</feature>
<keyword evidence="3" id="KW-0489">Methyltransferase</keyword>
<protein>
    <submittedName>
        <fullName evidence="3">Class I SAM-dependent methyltransferase</fullName>
    </submittedName>
</protein>
<dbReference type="GO" id="GO:0008168">
    <property type="term" value="F:methyltransferase activity"/>
    <property type="evidence" value="ECO:0007669"/>
    <property type="project" value="UniProtKB-KW"/>
</dbReference>
<dbReference type="Proteomes" id="UP001501126">
    <property type="component" value="Unassembled WGS sequence"/>
</dbReference>
<accession>A0ABP3Y5X4</accession>
<organism evidence="3 4">
    <name type="scientific">Wandonia haliotis</name>
    <dbReference type="NCBI Taxonomy" id="574963"/>
    <lineage>
        <taxon>Bacteria</taxon>
        <taxon>Pseudomonadati</taxon>
        <taxon>Bacteroidota</taxon>
        <taxon>Flavobacteriia</taxon>
        <taxon>Flavobacteriales</taxon>
        <taxon>Crocinitomicaceae</taxon>
        <taxon>Wandonia</taxon>
    </lineage>
</organism>